<gene>
    <name evidence="2" type="ORF">Tci_887866</name>
</gene>
<protein>
    <submittedName>
        <fullName evidence="2">Uncharacterized protein</fullName>
    </submittedName>
</protein>
<feature type="compositionally biased region" description="Polar residues" evidence="1">
    <location>
        <begin position="84"/>
        <end position="94"/>
    </location>
</feature>
<feature type="non-terminal residue" evidence="2">
    <location>
        <position position="1"/>
    </location>
</feature>
<reference evidence="2" key="1">
    <citation type="journal article" date="2019" name="Sci. Rep.">
        <title>Draft genome of Tanacetum cinerariifolium, the natural source of mosquito coil.</title>
        <authorList>
            <person name="Yamashiro T."/>
            <person name="Shiraishi A."/>
            <person name="Satake H."/>
            <person name="Nakayama K."/>
        </authorList>
    </citation>
    <scope>NUCLEOTIDE SEQUENCE</scope>
</reference>
<comment type="caution">
    <text evidence="2">The sequence shown here is derived from an EMBL/GenBank/DDBJ whole genome shotgun (WGS) entry which is preliminary data.</text>
</comment>
<proteinExistence type="predicted"/>
<organism evidence="2">
    <name type="scientific">Tanacetum cinerariifolium</name>
    <name type="common">Dalmatian daisy</name>
    <name type="synonym">Chrysanthemum cinerariifolium</name>
    <dbReference type="NCBI Taxonomy" id="118510"/>
    <lineage>
        <taxon>Eukaryota</taxon>
        <taxon>Viridiplantae</taxon>
        <taxon>Streptophyta</taxon>
        <taxon>Embryophyta</taxon>
        <taxon>Tracheophyta</taxon>
        <taxon>Spermatophyta</taxon>
        <taxon>Magnoliopsida</taxon>
        <taxon>eudicotyledons</taxon>
        <taxon>Gunneridae</taxon>
        <taxon>Pentapetalae</taxon>
        <taxon>asterids</taxon>
        <taxon>campanulids</taxon>
        <taxon>Asterales</taxon>
        <taxon>Asteraceae</taxon>
        <taxon>Asteroideae</taxon>
        <taxon>Anthemideae</taxon>
        <taxon>Anthemidinae</taxon>
        <taxon>Tanacetum</taxon>
    </lineage>
</organism>
<sequence>FGLWLQRIQFGAGRRDVRIDCPGGTSGRDIVGQRVGGAGQDVRLHRGWEQCVTYAFAQAAQAPVCPRLAHRQTHNRTDHRAEQEATQPTGSNVQRLPLPRSRPIAPQRPAGSVSPGPAFPNAGADHQGYFAGFRRR</sequence>
<dbReference type="AlphaFoldDB" id="A0A699U0T8"/>
<accession>A0A699U0T8</accession>
<evidence type="ECO:0000313" key="2">
    <source>
        <dbReference type="EMBL" id="GFD15897.1"/>
    </source>
</evidence>
<feature type="non-terminal residue" evidence="2">
    <location>
        <position position="136"/>
    </location>
</feature>
<dbReference type="EMBL" id="BKCJ011289719">
    <property type="protein sequence ID" value="GFD15897.1"/>
    <property type="molecule type" value="Genomic_DNA"/>
</dbReference>
<evidence type="ECO:0000256" key="1">
    <source>
        <dbReference type="SAM" id="MobiDB-lite"/>
    </source>
</evidence>
<feature type="region of interest" description="Disordered" evidence="1">
    <location>
        <begin position="68"/>
        <end position="136"/>
    </location>
</feature>
<name>A0A699U0T8_TANCI</name>